<proteinExistence type="predicted"/>
<dbReference type="Proteomes" id="UP000189443">
    <property type="component" value="Chromosome"/>
</dbReference>
<dbReference type="EMBL" id="CP019724">
    <property type="protein sequence ID" value="AQS66620.1"/>
    <property type="molecule type" value="Genomic_DNA"/>
</dbReference>
<gene>
    <name evidence="3" type="ORF">B1H29_06510</name>
</gene>
<name>A0A1S6J4G5_9ACTN</name>
<sequence length="289" mass="28117">MRRTARALSAAVLASAVLGVFPGPVSADPGAPQPPTGAGSPAAEVSPADAAPGGTVTVSVTCAPTGGSAPATLDATSPAFDEGTVALRKVAGDEGAATGPAYRGTARIAAAEDFESEPEAEGSEDAWTVDGACPGESGAEGDPWSTTMTVPQEPVHVPEEAVTVPEEAVTVPEQGSGAVAPPCPEPTHSAKPGGQCGGTEPVCPETTVPHGESAARGTSCTTKPPCPEPVVPGKSCGGGTAEHGVRAGAGGAFTDSMPALVAGGVLIAGAFGAAAHRLRLRLRGDAGHR</sequence>
<accession>A0A1S6J4G5</accession>
<dbReference type="OrthoDB" id="4335730at2"/>
<protein>
    <recommendedName>
        <fullName evidence="5">Secreted protein</fullName>
    </recommendedName>
</protein>
<dbReference type="AlphaFoldDB" id="A0A1S6J4G5"/>
<reference evidence="3 4" key="1">
    <citation type="submission" date="2017-02" db="EMBL/GenBank/DDBJ databases">
        <title>Streptomyces pactum ACT12 Genome sequencing and assembly.</title>
        <authorList>
            <person name="Xue Q."/>
            <person name="Yan X."/>
            <person name="Jia L."/>
            <person name="Yan H."/>
        </authorList>
    </citation>
    <scope>NUCLEOTIDE SEQUENCE [LARGE SCALE GENOMIC DNA]</scope>
    <source>
        <strain evidence="3 4">ACT12</strain>
    </source>
</reference>
<feature type="compositionally biased region" description="Acidic residues" evidence="1">
    <location>
        <begin position="113"/>
        <end position="124"/>
    </location>
</feature>
<dbReference type="RefSeq" id="WP_055419321.1">
    <property type="nucleotide sequence ID" value="NZ_CP019724.1"/>
</dbReference>
<feature type="signal peptide" evidence="2">
    <location>
        <begin position="1"/>
        <end position="27"/>
    </location>
</feature>
<evidence type="ECO:0000313" key="3">
    <source>
        <dbReference type="EMBL" id="AQS66620.1"/>
    </source>
</evidence>
<evidence type="ECO:0000256" key="2">
    <source>
        <dbReference type="SAM" id="SignalP"/>
    </source>
</evidence>
<keyword evidence="4" id="KW-1185">Reference proteome</keyword>
<organism evidence="3 4">
    <name type="scientific">Streptomyces pactum</name>
    <dbReference type="NCBI Taxonomy" id="68249"/>
    <lineage>
        <taxon>Bacteria</taxon>
        <taxon>Bacillati</taxon>
        <taxon>Actinomycetota</taxon>
        <taxon>Actinomycetes</taxon>
        <taxon>Kitasatosporales</taxon>
        <taxon>Streptomycetaceae</taxon>
        <taxon>Streptomyces</taxon>
    </lineage>
</organism>
<evidence type="ECO:0008006" key="5">
    <source>
        <dbReference type="Google" id="ProtNLM"/>
    </source>
</evidence>
<feature type="region of interest" description="Disordered" evidence="1">
    <location>
        <begin position="27"/>
        <end position="52"/>
    </location>
</feature>
<keyword evidence="2" id="KW-0732">Signal</keyword>
<feature type="chain" id="PRO_5010586982" description="Secreted protein" evidence="2">
    <location>
        <begin position="28"/>
        <end position="289"/>
    </location>
</feature>
<evidence type="ECO:0000256" key="1">
    <source>
        <dbReference type="SAM" id="MobiDB-lite"/>
    </source>
</evidence>
<feature type="region of interest" description="Disordered" evidence="1">
    <location>
        <begin position="113"/>
        <end position="147"/>
    </location>
</feature>
<evidence type="ECO:0000313" key="4">
    <source>
        <dbReference type="Proteomes" id="UP000189443"/>
    </source>
</evidence>
<feature type="region of interest" description="Disordered" evidence="1">
    <location>
        <begin position="169"/>
        <end position="227"/>
    </location>
</feature>
<dbReference type="KEGG" id="spac:B1H29_06510"/>